<proteinExistence type="predicted"/>
<comment type="caution">
    <text evidence="1">The sequence shown here is derived from an EMBL/GenBank/DDBJ whole genome shotgun (WGS) entry which is preliminary data.</text>
</comment>
<protein>
    <recommendedName>
        <fullName evidence="3">DUF4900 domain-containing protein</fullName>
    </recommendedName>
</protein>
<dbReference type="EMBL" id="NJBN01000007">
    <property type="protein sequence ID" value="TKJ39733.1"/>
    <property type="molecule type" value="Genomic_DNA"/>
</dbReference>
<name>A0A532UXR6_UNCL8</name>
<evidence type="ECO:0000313" key="2">
    <source>
        <dbReference type="Proteomes" id="UP000319619"/>
    </source>
</evidence>
<evidence type="ECO:0000313" key="1">
    <source>
        <dbReference type="EMBL" id="TKJ39733.1"/>
    </source>
</evidence>
<evidence type="ECO:0008006" key="3">
    <source>
        <dbReference type="Google" id="ProtNLM"/>
    </source>
</evidence>
<accession>A0A532UXR6</accession>
<dbReference type="Proteomes" id="UP000319619">
    <property type="component" value="Unassembled WGS sequence"/>
</dbReference>
<gene>
    <name evidence="1" type="ORF">CEE37_10670</name>
</gene>
<reference evidence="1 2" key="1">
    <citation type="submission" date="2017-06" db="EMBL/GenBank/DDBJ databases">
        <title>Novel microbial phyla capable of carbon fixation and sulfur reduction in deep-sea sediments.</title>
        <authorList>
            <person name="Huang J."/>
            <person name="Baker B."/>
            <person name="Wang Y."/>
        </authorList>
    </citation>
    <scope>NUCLEOTIDE SEQUENCE [LARGE SCALE GENOMIC DNA]</scope>
    <source>
        <strain evidence="1">B3_LCP</strain>
    </source>
</reference>
<organism evidence="1 2">
    <name type="scientific">candidate division LCP-89 bacterium B3_LCP</name>
    <dbReference type="NCBI Taxonomy" id="2012998"/>
    <lineage>
        <taxon>Bacteria</taxon>
        <taxon>Pseudomonadati</taxon>
        <taxon>Bacteria division LCP-89</taxon>
    </lineage>
</organism>
<dbReference type="AlphaFoldDB" id="A0A532UXR6"/>
<sequence>MGRFYIILVVGFAIIGGSMKINHGRLSREAQNITSDKYVEASARNATRSMVNLCLYQLSQDFDWRDGYANVQIQDIANTNCQKFQGLNTNCAGALIQDNSDNSDIPLGQIKITANGAFGDTAMTSVVMLRKSAYSEFAYFTEMEPPIYFITGDSIHGPIHTNGKFHIWGDPVFYGLVSSKGNGWVGVGSPEFKGGTNFNCERIDLPVDMSIIDGKAQNGGTYFEGDIEIEFISDGTFDYTATHLEKIGPNWVTIIDSTGNVTISSTNGVIGTGNGGDIRVKGTLDGQATMLADGDIWIDDDVLYAQNPLTDPTSDDILGLISQHDIFVTNNAANQNNCTIHATLMALDRSFMVEDYNQGSPRGTLEIVGGIVQDKRGSVGTMGWGSGIISGYQKNYIYDYRYMSSAPPFYPIMTKNSLVSWYE</sequence>